<feature type="transmembrane region" description="Helical" evidence="1">
    <location>
        <begin position="43"/>
        <end position="66"/>
    </location>
</feature>
<keyword evidence="3" id="KW-1185">Reference proteome</keyword>
<evidence type="ECO:0000313" key="3">
    <source>
        <dbReference type="Proteomes" id="UP000594759"/>
    </source>
</evidence>
<accession>A0A7U3Q3I8</accession>
<sequence length="116" mass="13412">MAGQRQGCAAFQRENKNQGKEMRVLDTAKITQVVRIISLMATLAYMVVLFIGFIIYFIIALIRIYIHQCKPVLVYPHAKKRVIHRFTHNRKHGLFAVIPDDAGNIIREMETMIIML</sequence>
<dbReference type="KEGG" id="pex:IZT61_12225"/>
<organism evidence="2 3">
    <name type="scientific">Pedobacter endophyticus</name>
    <dbReference type="NCBI Taxonomy" id="2789740"/>
    <lineage>
        <taxon>Bacteria</taxon>
        <taxon>Pseudomonadati</taxon>
        <taxon>Bacteroidota</taxon>
        <taxon>Sphingobacteriia</taxon>
        <taxon>Sphingobacteriales</taxon>
        <taxon>Sphingobacteriaceae</taxon>
        <taxon>Pedobacter</taxon>
    </lineage>
</organism>
<keyword evidence="1" id="KW-1133">Transmembrane helix</keyword>
<keyword evidence="1" id="KW-0812">Transmembrane</keyword>
<name>A0A7U3Q3I8_9SPHI</name>
<dbReference type="Proteomes" id="UP000594759">
    <property type="component" value="Chromosome"/>
</dbReference>
<gene>
    <name evidence="2" type="ORF">IZT61_12225</name>
</gene>
<protein>
    <submittedName>
        <fullName evidence="2">Uncharacterized protein</fullName>
    </submittedName>
</protein>
<reference evidence="2 3" key="1">
    <citation type="submission" date="2020-11" db="EMBL/GenBank/DDBJ databases">
        <title>Pedobacter endophytica, an endophytic bacteria isolated form Carex pumila.</title>
        <authorList>
            <person name="Peng Y."/>
            <person name="Jiang L."/>
            <person name="Lee J."/>
        </authorList>
    </citation>
    <scope>NUCLEOTIDE SEQUENCE [LARGE SCALE GENOMIC DNA]</scope>
    <source>
        <strain evidence="2 3">JBR3-12</strain>
    </source>
</reference>
<dbReference type="RefSeq" id="WP_196097189.1">
    <property type="nucleotide sequence ID" value="NZ_CP064939.1"/>
</dbReference>
<dbReference type="EMBL" id="CP064939">
    <property type="protein sequence ID" value="QPH37877.1"/>
    <property type="molecule type" value="Genomic_DNA"/>
</dbReference>
<proteinExistence type="predicted"/>
<evidence type="ECO:0000256" key="1">
    <source>
        <dbReference type="SAM" id="Phobius"/>
    </source>
</evidence>
<keyword evidence="1" id="KW-0472">Membrane</keyword>
<evidence type="ECO:0000313" key="2">
    <source>
        <dbReference type="EMBL" id="QPH37877.1"/>
    </source>
</evidence>
<dbReference type="AlphaFoldDB" id="A0A7U3Q3I8"/>